<dbReference type="GeneID" id="97673252"/>
<dbReference type="InterPro" id="IPR003776">
    <property type="entry name" value="YcaO-like_dom"/>
</dbReference>
<dbReference type="PANTHER" id="PTHR37809:SF1">
    <property type="entry name" value="RIBOSOMAL PROTEIN S12 METHYLTHIOTRANSFERASE ACCESSORY FACTOR YCAO"/>
    <property type="match status" value="1"/>
</dbReference>
<keyword evidence="3" id="KW-1185">Reference proteome</keyword>
<protein>
    <submittedName>
        <fullName evidence="2">Bacteriocin biosynthesis docking scaffold, SagD family</fullName>
    </submittedName>
</protein>
<accession>A0A0M6ZKN9</accession>
<evidence type="ECO:0000313" key="2">
    <source>
        <dbReference type="EMBL" id="CTQ79119.1"/>
    </source>
</evidence>
<dbReference type="Proteomes" id="UP000049983">
    <property type="component" value="Unassembled WGS sequence"/>
</dbReference>
<dbReference type="AlphaFoldDB" id="A0A0M6ZKN9"/>
<dbReference type="Gene3D" id="3.30.160.660">
    <property type="match status" value="1"/>
</dbReference>
<dbReference type="STRING" id="311410.LA5095_05774"/>
<dbReference type="Gene3D" id="3.30.40.250">
    <property type="match status" value="1"/>
</dbReference>
<reference evidence="3" key="1">
    <citation type="submission" date="2015-07" db="EMBL/GenBank/DDBJ databases">
        <authorList>
            <person name="Rodrigo-Torres Lidia"/>
            <person name="Arahal R.David."/>
        </authorList>
    </citation>
    <scope>NUCLEOTIDE SEQUENCE [LARGE SCALE GENOMIC DNA]</scope>
    <source>
        <strain evidence="3">CECT 5096</strain>
    </source>
</reference>
<evidence type="ECO:0000313" key="3">
    <source>
        <dbReference type="Proteomes" id="UP000049983"/>
    </source>
</evidence>
<dbReference type="RefSeq" id="WP_055121260.1">
    <property type="nucleotide sequence ID" value="NZ_CXWA01000014.1"/>
</dbReference>
<dbReference type="EMBL" id="CXWC01000017">
    <property type="protein sequence ID" value="CTQ79119.1"/>
    <property type="molecule type" value="Genomic_DNA"/>
</dbReference>
<sequence length="460" mass="50694">MKIDAEVSKIPDQVFSDLVRIGLARSDSSGTTGVGHMLHGDLALFLPLLTNFDVRLVPMMRANCPVKFCTGILKLPVSRVPGDKNMRTPIPAGGQADTLVNASFGCIGELTERLSLCSMGESDSRIGEELKELPQVELPSVLGLSETQSRNAVRQLVSRGLELDADAPDWRGISEGRLCLTQLGLGARAQVPGICILFGELEISTGLDHGFASSVGCAVWRNLEGARQRALLELVERDAVAQAWYNRLGITKLDRDQVKSFLAESLSDFLDTESRSWGLYVVDTELHVHVVMAISYDSGGRRAAFGSAAGWDMSSACTSAVEELLQSENALTLMERAYPDRPNTVTRAHDVPRHLVYARQNSITDDLLTCAEATTDASSYEVSYSYDNLLQSCLDRNIEIWEFDATRPDLKVPCVKLISKDLCSWEPRFGKERLYQGVVDRGFRKEPGTEPEFAQRPFPF</sequence>
<proteinExistence type="predicted"/>
<name>A0A0M6ZKN9_9HYPH</name>
<evidence type="ECO:0000259" key="1">
    <source>
        <dbReference type="PROSITE" id="PS51664"/>
    </source>
</evidence>
<dbReference type="PROSITE" id="PS51664">
    <property type="entry name" value="YCAO"/>
    <property type="match status" value="1"/>
</dbReference>
<dbReference type="Pfam" id="PF02624">
    <property type="entry name" value="YcaO"/>
    <property type="match status" value="1"/>
</dbReference>
<dbReference type="OrthoDB" id="2379922at2"/>
<dbReference type="PANTHER" id="PTHR37809">
    <property type="entry name" value="RIBOSOMAL PROTEIN S12 METHYLTHIOTRANSFERASE ACCESSORY FACTOR YCAO"/>
    <property type="match status" value="1"/>
</dbReference>
<gene>
    <name evidence="2" type="ORF">LA5096_06024</name>
</gene>
<organism evidence="2 3">
    <name type="scientific">Roseibium album</name>
    <dbReference type="NCBI Taxonomy" id="311410"/>
    <lineage>
        <taxon>Bacteria</taxon>
        <taxon>Pseudomonadati</taxon>
        <taxon>Pseudomonadota</taxon>
        <taxon>Alphaproteobacteria</taxon>
        <taxon>Hyphomicrobiales</taxon>
        <taxon>Stappiaceae</taxon>
        <taxon>Roseibium</taxon>
    </lineage>
</organism>
<dbReference type="Gene3D" id="3.30.1330.230">
    <property type="match status" value="1"/>
</dbReference>
<feature type="domain" description="YcaO" evidence="1">
    <location>
        <begin position="94"/>
        <end position="460"/>
    </location>
</feature>